<name>A0A2S9Y7W8_9BACT</name>
<dbReference type="InterPro" id="IPR023614">
    <property type="entry name" value="Porin_dom_sf"/>
</dbReference>
<comment type="caution">
    <text evidence="3">The sequence shown here is derived from an EMBL/GenBank/DDBJ whole genome shotgun (WGS) entry which is preliminary data.</text>
</comment>
<dbReference type="EMBL" id="PVNL01000117">
    <property type="protein sequence ID" value="PRQ01218.1"/>
    <property type="molecule type" value="Genomic_DNA"/>
</dbReference>
<evidence type="ECO:0000256" key="1">
    <source>
        <dbReference type="SAM" id="MobiDB-lite"/>
    </source>
</evidence>
<feature type="chain" id="PRO_5015473403" evidence="2">
    <location>
        <begin position="17"/>
        <end position="460"/>
    </location>
</feature>
<accession>A0A2S9Y7W8</accession>
<dbReference type="Proteomes" id="UP000238823">
    <property type="component" value="Unassembled WGS sequence"/>
</dbReference>
<gene>
    <name evidence="3" type="ORF">ENSA7_58230</name>
</gene>
<reference evidence="3 4" key="1">
    <citation type="submission" date="2018-03" db="EMBL/GenBank/DDBJ databases">
        <title>Draft Genome Sequences of the Obligatory Marine Myxobacteria Enhygromyxa salina SWB007.</title>
        <authorList>
            <person name="Poehlein A."/>
            <person name="Moghaddam J.A."/>
            <person name="Harms H."/>
            <person name="Alanjari M."/>
            <person name="Koenig G.M."/>
            <person name="Daniel R."/>
            <person name="Schaeberle T.F."/>
        </authorList>
    </citation>
    <scope>NUCLEOTIDE SEQUENCE [LARGE SCALE GENOMIC DNA]</scope>
    <source>
        <strain evidence="3 4">SWB007</strain>
    </source>
</reference>
<feature type="compositionally biased region" description="Low complexity" evidence="1">
    <location>
        <begin position="70"/>
        <end position="80"/>
    </location>
</feature>
<evidence type="ECO:0000256" key="2">
    <source>
        <dbReference type="SAM" id="SignalP"/>
    </source>
</evidence>
<keyword evidence="2" id="KW-0732">Signal</keyword>
<sequence>MVGCVGSTLLASLLGAAPPASSPAPIEPVPFDAPASVGPGDDAQPVEPATAQPVEPAPNPVTQTQPGIEPAPSEPVASAPDEPDPNKRLSVEYRPNLGVLVSSADGRFAMGTWLRMQLRDTLTHNPTTPPNLTNGMEFRRVSLFFAGNVFGPHNQYFLQLVFDPRGLGMQDGQVTQSPVFDFFFTFDYLRDLSLRIGQYKPQYSRQFIAAWADLQFVDRSTVQSEFLLERDLGFDLFSNDLGGLDLFRYSLGLYMGQGRNNLAINDLRMDYVARLEVLPLGGFDEYVEADLERRRKPKLALGAAYSFSDHATRDRSVIGALPADGGTTNIHQIVADGVFKLRGFSATGEFFWRRGTRNPGSAVDDMGVPLPITAPRNGMGWFVQAGYLLPHVPVELAGRGGQTIALGNSSMGSIGELGAGPSWYLQGHAMKLQLDYFHTWSNADFAQGANQVRLQLQIGI</sequence>
<protein>
    <submittedName>
        <fullName evidence="3">Phosphate-selective porin O and P</fullName>
    </submittedName>
</protein>
<dbReference type="Gene3D" id="2.40.160.10">
    <property type="entry name" value="Porin"/>
    <property type="match status" value="1"/>
</dbReference>
<evidence type="ECO:0000313" key="4">
    <source>
        <dbReference type="Proteomes" id="UP000238823"/>
    </source>
</evidence>
<feature type="region of interest" description="Disordered" evidence="1">
    <location>
        <begin position="17"/>
        <end position="91"/>
    </location>
</feature>
<feature type="signal peptide" evidence="2">
    <location>
        <begin position="1"/>
        <end position="16"/>
    </location>
</feature>
<proteinExistence type="predicted"/>
<dbReference type="AlphaFoldDB" id="A0A2S9Y7W8"/>
<evidence type="ECO:0000313" key="3">
    <source>
        <dbReference type="EMBL" id="PRQ01218.1"/>
    </source>
</evidence>
<organism evidence="3 4">
    <name type="scientific">Enhygromyxa salina</name>
    <dbReference type="NCBI Taxonomy" id="215803"/>
    <lineage>
        <taxon>Bacteria</taxon>
        <taxon>Pseudomonadati</taxon>
        <taxon>Myxococcota</taxon>
        <taxon>Polyangia</taxon>
        <taxon>Nannocystales</taxon>
        <taxon>Nannocystaceae</taxon>
        <taxon>Enhygromyxa</taxon>
    </lineage>
</organism>